<dbReference type="EC" id="2.6.1.57" evidence="8"/>
<evidence type="ECO:0000313" key="8">
    <source>
        <dbReference type="EMBL" id="SNQ45941.1"/>
    </source>
</evidence>
<sequence>MCSVDSRTATPCAPAPALARRAAGLRSSPVRDLLALTARPEVISFAGGLPAPDLLDAAGIRRAYDHVLAEPSARSLQYSTTEGDPDLRALLAGRLARRGLPTSPDGLLVTTGSQQALALLGTALLDPGDVVLVEDPTYLAALQCFGLAGARVIAVPTDDDGVRPDDLDQAVARHQPRLLYLVPTFQNPTGRTMPGHRRRAVAEIAARRGLWIVEDDPYGELRFEGAAEPWIAADPIAADRTVLLGSLSKTMAPGMRLGWLRAPDPLRRACVIAKQATDLHSSTIDQAAAARYLRDGAPADPNPPAVGPAAGPDGHVRRMCAAYRERRDTMLAALPAALPAGSRWTTPRGGMFVWVWLPAGYDATALLPVALEHEVAYVPGAAFFAGRPDPSTLRLSFTTHPPERIAEGVARLSRALGGAMVSA</sequence>
<evidence type="ECO:0000256" key="5">
    <source>
        <dbReference type="ARBA" id="ARBA00022679"/>
    </source>
</evidence>
<proteinExistence type="inferred from homology"/>
<comment type="subunit">
    <text evidence="3">Homodimer.</text>
</comment>
<evidence type="ECO:0000256" key="6">
    <source>
        <dbReference type="ARBA" id="ARBA00022898"/>
    </source>
</evidence>
<organism evidence="8 9">
    <name type="scientific">Frankia canadensis</name>
    <dbReference type="NCBI Taxonomy" id="1836972"/>
    <lineage>
        <taxon>Bacteria</taxon>
        <taxon>Bacillati</taxon>
        <taxon>Actinomycetota</taxon>
        <taxon>Actinomycetes</taxon>
        <taxon>Frankiales</taxon>
        <taxon>Frankiaceae</taxon>
        <taxon>Frankia</taxon>
    </lineage>
</organism>
<evidence type="ECO:0000313" key="9">
    <source>
        <dbReference type="Proteomes" id="UP000234331"/>
    </source>
</evidence>
<dbReference type="RefSeq" id="WP_101830051.1">
    <property type="nucleotide sequence ID" value="NZ_FZMO01000024.1"/>
</dbReference>
<dbReference type="GO" id="GO:0008483">
    <property type="term" value="F:transaminase activity"/>
    <property type="evidence" value="ECO:0007669"/>
    <property type="project" value="UniProtKB-KW"/>
</dbReference>
<protein>
    <submittedName>
        <fullName evidence="8">Aromatic-amino-acid aminotransferase 1</fullName>
        <ecNumber evidence="8">2.6.1.57</ecNumber>
    </submittedName>
</protein>
<evidence type="ECO:0000259" key="7">
    <source>
        <dbReference type="Pfam" id="PF00155"/>
    </source>
</evidence>
<dbReference type="Gene3D" id="3.40.640.10">
    <property type="entry name" value="Type I PLP-dependent aspartate aminotransferase-like (Major domain)"/>
    <property type="match status" value="1"/>
</dbReference>
<dbReference type="EMBL" id="FZMO01000024">
    <property type="protein sequence ID" value="SNQ45941.1"/>
    <property type="molecule type" value="Genomic_DNA"/>
</dbReference>
<reference evidence="8 9" key="1">
    <citation type="submission" date="2017-06" db="EMBL/GenBank/DDBJ databases">
        <authorList>
            <person name="Kim H.J."/>
            <person name="Triplett B.A."/>
        </authorList>
    </citation>
    <scope>NUCLEOTIDE SEQUENCE [LARGE SCALE GENOMIC DNA]</scope>
    <source>
        <strain evidence="8">FRACA_ARgP5</strain>
    </source>
</reference>
<dbReference type="InterPro" id="IPR015422">
    <property type="entry name" value="PyrdxlP-dep_Trfase_small"/>
</dbReference>
<dbReference type="PANTHER" id="PTHR42790">
    <property type="entry name" value="AMINOTRANSFERASE"/>
    <property type="match status" value="1"/>
</dbReference>
<evidence type="ECO:0000256" key="3">
    <source>
        <dbReference type="ARBA" id="ARBA00011738"/>
    </source>
</evidence>
<dbReference type="GO" id="GO:0030170">
    <property type="term" value="F:pyridoxal phosphate binding"/>
    <property type="evidence" value="ECO:0007669"/>
    <property type="project" value="InterPro"/>
</dbReference>
<dbReference type="SUPFAM" id="SSF53383">
    <property type="entry name" value="PLP-dependent transferases"/>
    <property type="match status" value="1"/>
</dbReference>
<dbReference type="FunFam" id="3.40.640.10:FF:000053">
    <property type="entry name" value="Aminotransferase, class I"/>
    <property type="match status" value="1"/>
</dbReference>
<dbReference type="Gene3D" id="3.90.1150.10">
    <property type="entry name" value="Aspartate Aminotransferase, domain 1"/>
    <property type="match status" value="1"/>
</dbReference>
<keyword evidence="6" id="KW-0663">Pyridoxal phosphate</keyword>
<accession>A0A2I2KJU0</accession>
<comment type="cofactor">
    <cofactor evidence="1">
        <name>pyridoxal 5'-phosphate</name>
        <dbReference type="ChEBI" id="CHEBI:597326"/>
    </cofactor>
</comment>
<dbReference type="AlphaFoldDB" id="A0A2I2KJU0"/>
<gene>
    <name evidence="8" type="ORF">FRACA_120004</name>
</gene>
<feature type="domain" description="Aminotransferase class I/classII large" evidence="7">
    <location>
        <begin position="75"/>
        <end position="412"/>
    </location>
</feature>
<dbReference type="OrthoDB" id="199743at2"/>
<keyword evidence="9" id="KW-1185">Reference proteome</keyword>
<dbReference type="GO" id="GO:1901605">
    <property type="term" value="P:alpha-amino acid metabolic process"/>
    <property type="evidence" value="ECO:0007669"/>
    <property type="project" value="TreeGrafter"/>
</dbReference>
<dbReference type="CDD" id="cd00609">
    <property type="entry name" value="AAT_like"/>
    <property type="match status" value="1"/>
</dbReference>
<dbReference type="Proteomes" id="UP000234331">
    <property type="component" value="Unassembled WGS sequence"/>
</dbReference>
<comment type="similarity">
    <text evidence="2">Belongs to the class-I pyridoxal-phosphate-dependent aminotransferase family.</text>
</comment>
<dbReference type="InterPro" id="IPR015421">
    <property type="entry name" value="PyrdxlP-dep_Trfase_major"/>
</dbReference>
<dbReference type="Pfam" id="PF00155">
    <property type="entry name" value="Aminotran_1_2"/>
    <property type="match status" value="1"/>
</dbReference>
<dbReference type="InterPro" id="IPR004839">
    <property type="entry name" value="Aminotransferase_I/II_large"/>
</dbReference>
<name>A0A2I2KJU0_9ACTN</name>
<keyword evidence="4 8" id="KW-0032">Aminotransferase</keyword>
<dbReference type="PANTHER" id="PTHR42790:SF19">
    <property type="entry name" value="KYNURENINE_ALPHA-AMINOADIPATE AMINOTRANSFERASE, MITOCHONDRIAL"/>
    <property type="match status" value="1"/>
</dbReference>
<evidence type="ECO:0000256" key="2">
    <source>
        <dbReference type="ARBA" id="ARBA00007441"/>
    </source>
</evidence>
<dbReference type="InterPro" id="IPR050859">
    <property type="entry name" value="Class-I_PLP-dep_aminotransf"/>
</dbReference>
<evidence type="ECO:0000256" key="4">
    <source>
        <dbReference type="ARBA" id="ARBA00022576"/>
    </source>
</evidence>
<evidence type="ECO:0000256" key="1">
    <source>
        <dbReference type="ARBA" id="ARBA00001933"/>
    </source>
</evidence>
<keyword evidence="5 8" id="KW-0808">Transferase</keyword>
<dbReference type="InterPro" id="IPR015424">
    <property type="entry name" value="PyrdxlP-dep_Trfase"/>
</dbReference>